<gene>
    <name evidence="2" type="ORF">QBC32DRAFT_385350</name>
</gene>
<feature type="region of interest" description="Disordered" evidence="1">
    <location>
        <begin position="607"/>
        <end position="813"/>
    </location>
</feature>
<evidence type="ECO:0000313" key="2">
    <source>
        <dbReference type="EMBL" id="KAK3954113.1"/>
    </source>
</evidence>
<evidence type="ECO:0000313" key="3">
    <source>
        <dbReference type="Proteomes" id="UP001303222"/>
    </source>
</evidence>
<evidence type="ECO:0000256" key="1">
    <source>
        <dbReference type="SAM" id="MobiDB-lite"/>
    </source>
</evidence>
<dbReference type="EMBL" id="MU859094">
    <property type="protein sequence ID" value="KAK3954113.1"/>
    <property type="molecule type" value="Genomic_DNA"/>
</dbReference>
<feature type="region of interest" description="Disordered" evidence="1">
    <location>
        <begin position="1"/>
        <end position="24"/>
    </location>
</feature>
<reference evidence="2" key="2">
    <citation type="submission" date="2023-06" db="EMBL/GenBank/DDBJ databases">
        <authorList>
            <consortium name="Lawrence Berkeley National Laboratory"/>
            <person name="Mondo S.J."/>
            <person name="Hensen N."/>
            <person name="Bonometti L."/>
            <person name="Westerberg I."/>
            <person name="Brannstrom I.O."/>
            <person name="Guillou S."/>
            <person name="Cros-Aarteil S."/>
            <person name="Calhoun S."/>
            <person name="Haridas S."/>
            <person name="Kuo A."/>
            <person name="Pangilinan J."/>
            <person name="Riley R."/>
            <person name="Labutti K."/>
            <person name="Andreopoulos B."/>
            <person name="Lipzen A."/>
            <person name="Chen C."/>
            <person name="Yanf M."/>
            <person name="Daum C."/>
            <person name="Ng V."/>
            <person name="Clum A."/>
            <person name="Steindorff A."/>
            <person name="Ohm R."/>
            <person name="Martin F."/>
            <person name="Silar P."/>
            <person name="Natvig D."/>
            <person name="Lalanne C."/>
            <person name="Gautier V."/>
            <person name="Ament-Velasquez S.L."/>
            <person name="Kruys A."/>
            <person name="Hutchinson M.I."/>
            <person name="Powell A.J."/>
            <person name="Barry K."/>
            <person name="Miller A.N."/>
            <person name="Grigoriev I.V."/>
            <person name="Debuchy R."/>
            <person name="Gladieux P."/>
            <person name="Thoren M.H."/>
            <person name="Johannesson H."/>
        </authorList>
    </citation>
    <scope>NUCLEOTIDE SEQUENCE</scope>
    <source>
        <strain evidence="2">CBS 626.80</strain>
    </source>
</reference>
<comment type="caution">
    <text evidence="2">The sequence shown here is derived from an EMBL/GenBank/DDBJ whole genome shotgun (WGS) entry which is preliminary data.</text>
</comment>
<sequence>MSLQNHPTTTTTTTTTTPPQTLPLLPTRIPPYLQPSPTDIDLNPYTPSLPCLHCRLVSSPRCSLLNLLDHRPREQPKRKPPLLPMWYMHYISKQDVPLPIPRLQTRCSRCVRDGVEWCVLRERAVEETVETVETDGEGGGEGIKGVEEWMMGGVFGKREEGVGGDMAGGNDADENKGSSESPLMARARRIRALRMRRANMLKSESEDEHVEGSPTLRRFGTKSGQSGKSAKFRFSTAKPGLKNWTSPPELGDYDAKDGGDASTDDESNPDPDASNSDSDDAKSNVSSKTSFSKRSVKSIKSTHSTSTTSPFLTPSSLPSSPPVKLDPELALPPPTPPEQPSDLFGSDSPIIMKRSLGGRFCLLPPPPHTRKEEEDPKKHEHDEHEHDDVLLLGRKREKYIWNLKEDGWVKEEKEMEEEEEKKGQVEVKRSSRKEFDRKEWRGFPLYAAVTAVEVGREDVMDLIDPEKRGVGGVKRFINEEVPFIAYVRSTGLEGEGKEEALLQIVRTQILDVILSYEETETRKKEALTAVEGYLPLEARPGGDLTQDDVQKQFALPSWRRKGLTLLSADVVELRRRKKMERFEKKRQAHEKREMDLMLERWRRRMGWGEGGGCEKRAEGPSEPEEKGESDEPDDEPQPQPSSSKESKTTPLTPNKANTKPTELQQQSALSPGQDPYTSDSDSDPENHSPSTPAEYFSRRRHRLHDFWTKEAQPSDFQAAKVIRQNTFRKWRGETGRRRRRKETSMDQHREKRSSKNTPEWVASLPSGQQQGQGQRKRGTSSKDTATRIATARSPVPVTAKPAAGGRTRRRKLTRQQLAEINSSFVLEEKYKEEEDWEGERNERLLADELLEVMTDSSDEEDILRLLGDGDDDDDDVGDERQDEDSDEDEDSYPLVDLVRESMMNEY</sequence>
<feature type="compositionally biased region" description="Basic and acidic residues" evidence="1">
    <location>
        <begin position="612"/>
        <end position="626"/>
    </location>
</feature>
<keyword evidence="3" id="KW-1185">Reference proteome</keyword>
<proteinExistence type="predicted"/>
<feature type="compositionally biased region" description="Acidic residues" evidence="1">
    <location>
        <begin position="627"/>
        <end position="636"/>
    </location>
</feature>
<feature type="compositionally biased region" description="Basic and acidic residues" evidence="1">
    <location>
        <begin position="369"/>
        <end position="387"/>
    </location>
</feature>
<feature type="compositionally biased region" description="Acidic residues" evidence="1">
    <location>
        <begin position="868"/>
        <end position="891"/>
    </location>
</feature>
<name>A0AAN6P1R7_9PEZI</name>
<feature type="region of interest" description="Disordered" evidence="1">
    <location>
        <begin position="854"/>
        <end position="906"/>
    </location>
</feature>
<dbReference type="AlphaFoldDB" id="A0AAN6P1R7"/>
<feature type="compositionally biased region" description="Polar residues" evidence="1">
    <location>
        <begin position="651"/>
        <end position="679"/>
    </location>
</feature>
<reference evidence="2" key="1">
    <citation type="journal article" date="2023" name="Mol. Phylogenet. Evol.">
        <title>Genome-scale phylogeny and comparative genomics of the fungal order Sordariales.</title>
        <authorList>
            <person name="Hensen N."/>
            <person name="Bonometti L."/>
            <person name="Westerberg I."/>
            <person name="Brannstrom I.O."/>
            <person name="Guillou S."/>
            <person name="Cros-Aarteil S."/>
            <person name="Calhoun S."/>
            <person name="Haridas S."/>
            <person name="Kuo A."/>
            <person name="Mondo S."/>
            <person name="Pangilinan J."/>
            <person name="Riley R."/>
            <person name="LaButti K."/>
            <person name="Andreopoulos B."/>
            <person name="Lipzen A."/>
            <person name="Chen C."/>
            <person name="Yan M."/>
            <person name="Daum C."/>
            <person name="Ng V."/>
            <person name="Clum A."/>
            <person name="Steindorff A."/>
            <person name="Ohm R.A."/>
            <person name="Martin F."/>
            <person name="Silar P."/>
            <person name="Natvig D.O."/>
            <person name="Lalanne C."/>
            <person name="Gautier V."/>
            <person name="Ament-Velasquez S.L."/>
            <person name="Kruys A."/>
            <person name="Hutchinson M.I."/>
            <person name="Powell A.J."/>
            <person name="Barry K."/>
            <person name="Miller A.N."/>
            <person name="Grigoriev I.V."/>
            <person name="Debuchy R."/>
            <person name="Gladieux P."/>
            <person name="Hiltunen Thoren M."/>
            <person name="Johannesson H."/>
        </authorList>
    </citation>
    <scope>NUCLEOTIDE SEQUENCE</scope>
    <source>
        <strain evidence="2">CBS 626.80</strain>
    </source>
</reference>
<accession>A0AAN6P1R7</accession>
<dbReference type="Proteomes" id="UP001303222">
    <property type="component" value="Unassembled WGS sequence"/>
</dbReference>
<organism evidence="2 3">
    <name type="scientific">Pseudoneurospora amorphoporcata</name>
    <dbReference type="NCBI Taxonomy" id="241081"/>
    <lineage>
        <taxon>Eukaryota</taxon>
        <taxon>Fungi</taxon>
        <taxon>Dikarya</taxon>
        <taxon>Ascomycota</taxon>
        <taxon>Pezizomycotina</taxon>
        <taxon>Sordariomycetes</taxon>
        <taxon>Sordariomycetidae</taxon>
        <taxon>Sordariales</taxon>
        <taxon>Sordariaceae</taxon>
        <taxon>Pseudoneurospora</taxon>
    </lineage>
</organism>
<feature type="region of interest" description="Disordered" evidence="1">
    <location>
        <begin position="157"/>
        <end position="184"/>
    </location>
</feature>
<feature type="compositionally biased region" description="Low complexity" evidence="1">
    <location>
        <begin position="301"/>
        <end position="318"/>
    </location>
</feature>
<feature type="region of interest" description="Disordered" evidence="1">
    <location>
        <begin position="200"/>
        <end position="387"/>
    </location>
</feature>
<protein>
    <submittedName>
        <fullName evidence="2">Uncharacterized protein</fullName>
    </submittedName>
</protein>
<feature type="compositionally biased region" description="Pro residues" evidence="1">
    <location>
        <begin position="330"/>
        <end position="339"/>
    </location>
</feature>
<feature type="compositionally biased region" description="Low complexity" evidence="1">
    <location>
        <begin position="7"/>
        <end position="24"/>
    </location>
</feature>